<dbReference type="InterPro" id="IPR025629">
    <property type="entry name" value="DUF4287"/>
</dbReference>
<dbReference type="Pfam" id="PF14117">
    <property type="entry name" value="DUF4287"/>
    <property type="match status" value="1"/>
</dbReference>
<gene>
    <name evidence="1" type="ORF">OC25_08800</name>
</gene>
<dbReference type="RefSeq" id="WP_039474496.1">
    <property type="nucleotide sequence ID" value="NZ_JSYN01000008.1"/>
</dbReference>
<dbReference type="Proteomes" id="UP000031246">
    <property type="component" value="Unassembled WGS sequence"/>
</dbReference>
<dbReference type="AlphaFoldDB" id="A0A0C1FP83"/>
<proteinExistence type="predicted"/>
<name>A0A0C1FP83_9SPHI</name>
<accession>A0A0C1FP83</accession>
<reference evidence="1 2" key="1">
    <citation type="submission" date="2014-10" db="EMBL/GenBank/DDBJ databases">
        <title>Pedobacter Kyungheensis.</title>
        <authorList>
            <person name="Anderson B.M."/>
            <person name="Newman J.D."/>
        </authorList>
    </citation>
    <scope>NUCLEOTIDE SEQUENCE [LARGE SCALE GENOMIC DNA]</scope>
    <source>
        <strain evidence="1 2">KACC 16221</strain>
    </source>
</reference>
<comment type="caution">
    <text evidence="1">The sequence shown here is derived from an EMBL/GenBank/DDBJ whole genome shotgun (WGS) entry which is preliminary data.</text>
</comment>
<dbReference type="OrthoDB" id="9809825at2"/>
<organism evidence="1 2">
    <name type="scientific">Pedobacter kyungheensis</name>
    <dbReference type="NCBI Taxonomy" id="1069985"/>
    <lineage>
        <taxon>Bacteria</taxon>
        <taxon>Pseudomonadati</taxon>
        <taxon>Bacteroidota</taxon>
        <taxon>Sphingobacteriia</taxon>
        <taxon>Sphingobacteriales</taxon>
        <taxon>Sphingobacteriaceae</taxon>
        <taxon>Pedobacter</taxon>
    </lineage>
</organism>
<dbReference type="EMBL" id="JSYN01000008">
    <property type="protein sequence ID" value="KIA94752.1"/>
    <property type="molecule type" value="Genomic_DNA"/>
</dbReference>
<protein>
    <recommendedName>
        <fullName evidence="3">Valyl-tRNA synthetase</fullName>
    </recommendedName>
</protein>
<evidence type="ECO:0000313" key="1">
    <source>
        <dbReference type="EMBL" id="KIA94752.1"/>
    </source>
</evidence>
<evidence type="ECO:0000313" key="2">
    <source>
        <dbReference type="Proteomes" id="UP000031246"/>
    </source>
</evidence>
<sequence>MANKIPIDKYFETIKTKTGKTPADFKQLAITKGYFEKGKLKSAVKPAEVIAWLKADFGLGHGHSLALYHFLKEDLE</sequence>
<keyword evidence="2" id="KW-1185">Reference proteome</keyword>
<evidence type="ECO:0008006" key="3">
    <source>
        <dbReference type="Google" id="ProtNLM"/>
    </source>
</evidence>